<dbReference type="Pfam" id="PF13591">
    <property type="entry name" value="MerR_2"/>
    <property type="match status" value="1"/>
</dbReference>
<dbReference type="Gene3D" id="1.10.1660.10">
    <property type="match status" value="1"/>
</dbReference>
<gene>
    <name evidence="1" type="ORF">Loak_0452</name>
</gene>
<protein>
    <submittedName>
        <fullName evidence="1">Putative chaperone-modulator protein CbpM</fullName>
    </submittedName>
</protein>
<dbReference type="Proteomes" id="UP000054858">
    <property type="component" value="Unassembled WGS sequence"/>
</dbReference>
<evidence type="ECO:0000313" key="2">
    <source>
        <dbReference type="Proteomes" id="UP000054858"/>
    </source>
</evidence>
<proteinExistence type="predicted"/>
<dbReference type="PATRIC" id="fig|29423.5.peg.467"/>
<reference evidence="1 2" key="1">
    <citation type="submission" date="2015-11" db="EMBL/GenBank/DDBJ databases">
        <title>Genomic analysis of 38 Legionella species identifies large and diverse effector repertoires.</title>
        <authorList>
            <person name="Burstein D."/>
            <person name="Amaro F."/>
            <person name="Zusman T."/>
            <person name="Lifshitz Z."/>
            <person name="Cohen O."/>
            <person name="Gilbert J.A."/>
            <person name="Pupko T."/>
            <person name="Shuman H.A."/>
            <person name="Segal G."/>
        </authorList>
    </citation>
    <scope>NUCLEOTIDE SEQUENCE [LARGE SCALE GENOMIC DNA]</scope>
    <source>
        <strain evidence="1 2">Oak Ridge-10</strain>
    </source>
</reference>
<name>A0A0W0XH65_9GAMM</name>
<comment type="caution">
    <text evidence="1">The sequence shown here is derived from an EMBL/GenBank/DDBJ whole genome shotgun (WGS) entry which is preliminary data.</text>
</comment>
<accession>A0A0W0XH65</accession>
<sequence>MNEKKVITGLIMDKNVSFSYVEVCQKYNLSEELLTEMMEHGLFETRNLKKTQFDYFTLHKIQSAQRLQRDLGINMPGVVLVLELLEELERVRNELSILQRHVDEI</sequence>
<dbReference type="AlphaFoldDB" id="A0A0W0XH65"/>
<evidence type="ECO:0000313" key="1">
    <source>
        <dbReference type="EMBL" id="KTD43902.1"/>
    </source>
</evidence>
<dbReference type="RefSeq" id="WP_035893086.1">
    <property type="nucleotide sequence ID" value="NZ_LCUA01000006.1"/>
</dbReference>
<dbReference type="EMBL" id="LNYP01000006">
    <property type="protein sequence ID" value="KTD43902.1"/>
    <property type="molecule type" value="Genomic_DNA"/>
</dbReference>
<organism evidence="1 2">
    <name type="scientific">Legionella oakridgensis</name>
    <dbReference type="NCBI Taxonomy" id="29423"/>
    <lineage>
        <taxon>Bacteria</taxon>
        <taxon>Pseudomonadati</taxon>
        <taxon>Pseudomonadota</taxon>
        <taxon>Gammaproteobacteria</taxon>
        <taxon>Legionellales</taxon>
        <taxon>Legionellaceae</taxon>
        <taxon>Legionella</taxon>
    </lineage>
</organism>